<evidence type="ECO:0000313" key="4">
    <source>
        <dbReference type="Proteomes" id="UP000001555"/>
    </source>
</evidence>
<dbReference type="Gene3D" id="3.40.50.720">
    <property type="entry name" value="NAD(P)-binding Rossmann-like Domain"/>
    <property type="match status" value="1"/>
</dbReference>
<dbReference type="PANTHER" id="PTHR43313">
    <property type="entry name" value="SHORT-CHAIN DEHYDROGENASE/REDUCTASE FAMILY 9C"/>
    <property type="match status" value="1"/>
</dbReference>
<protein>
    <submittedName>
        <fullName evidence="2 3">Dehydrogenase, putative</fullName>
        <ecNumber evidence="2">1.1.1.105</ecNumber>
    </submittedName>
</protein>
<dbReference type="HOGENOM" id="CLU_010194_2_0_1"/>
<dbReference type="GO" id="GO:0016491">
    <property type="term" value="F:oxidoreductase activity"/>
    <property type="evidence" value="ECO:0000318"/>
    <property type="project" value="GO_Central"/>
</dbReference>
<accession>B7Q686</accession>
<dbReference type="GO" id="GO:0004745">
    <property type="term" value="F:all-trans-retinol dehydrogenase (NAD+) activity"/>
    <property type="evidence" value="ECO:0007669"/>
    <property type="project" value="UniProtKB-EC"/>
</dbReference>
<dbReference type="PRINTS" id="PR00081">
    <property type="entry name" value="GDHRDH"/>
</dbReference>
<dbReference type="Proteomes" id="UP000001555">
    <property type="component" value="Unassembled WGS sequence"/>
</dbReference>
<sequence length="349" mass="38704">MLGSLEFFTRIVAAVYSFFFAPDCGIFRDVRFTGHGKRVLVSGCDSGIGLRTAERLHKAGYQVLAGCLSDQSDGARKLSLLKGPHPVVVLQLDITKQDSVREALKKAEVQEKVFLYMFTGLWGLVNNAGVCVLGEFEWMTQEQVENTFGVNVLGTLRLSKACLPYIRKSKGRLVTITTVMAVSSFPGMSVYCASKFALETFCDVLRIELSRHGAYASVIRPGDLVKHTRILEAQKSHAQDMWNAMDSEQQSLYEPYMAAFISGRANSGGMLGTEALDDSPVFGHIEHALGAARPRARYMSDKSLWPVFLRFLALLPTTLSDALQSLCYRVIFLHYGSQFAEKSTTEKVR</sequence>
<dbReference type="VEuPathDB" id="VectorBase:ISCI021418"/>
<dbReference type="FunCoup" id="B7Q686">
    <property type="interactions" value="11"/>
</dbReference>
<evidence type="ECO:0000313" key="3">
    <source>
        <dbReference type="EnsemblMetazoa" id="ISCW021418-PA"/>
    </source>
</evidence>
<dbReference type="OrthoDB" id="294295at2759"/>
<dbReference type="PaxDb" id="6945-B7Q686"/>
<dbReference type="EMBL" id="DS866317">
    <property type="protein sequence ID" value="EEC14377.1"/>
    <property type="molecule type" value="Genomic_DNA"/>
</dbReference>
<dbReference type="SUPFAM" id="SSF51735">
    <property type="entry name" value="NAD(P)-binding Rossmann-fold domains"/>
    <property type="match status" value="1"/>
</dbReference>
<reference evidence="3" key="2">
    <citation type="submission" date="2020-05" db="UniProtKB">
        <authorList>
            <consortium name="EnsemblMetazoa"/>
        </authorList>
    </citation>
    <scope>IDENTIFICATION</scope>
    <source>
        <strain evidence="3">wikel</strain>
    </source>
</reference>
<dbReference type="AlphaFoldDB" id="B7Q686"/>
<dbReference type="EMBL" id="ABJB010755564">
    <property type="status" value="NOT_ANNOTATED_CDS"/>
    <property type="molecule type" value="Genomic_DNA"/>
</dbReference>
<keyword evidence="4" id="KW-1185">Reference proteome</keyword>
<keyword evidence="2" id="KW-0560">Oxidoreductase</keyword>
<evidence type="ECO:0000313" key="2">
    <source>
        <dbReference type="EMBL" id="EEC14377.1"/>
    </source>
</evidence>
<dbReference type="PANTHER" id="PTHR43313:SF36">
    <property type="entry name" value="D-BETA-HYDROXYBUTYRATE DEHYDROGENASE, MITOCHONDRIAL"/>
    <property type="match status" value="1"/>
</dbReference>
<evidence type="ECO:0000259" key="1">
    <source>
        <dbReference type="SMART" id="SM00822"/>
    </source>
</evidence>
<dbReference type="GO" id="GO:0008202">
    <property type="term" value="P:steroid metabolic process"/>
    <property type="evidence" value="ECO:0000318"/>
    <property type="project" value="GO_Central"/>
</dbReference>
<dbReference type="InterPro" id="IPR002347">
    <property type="entry name" value="SDR_fam"/>
</dbReference>
<dbReference type="InParanoid" id="B7Q686"/>
<dbReference type="EMBL" id="ABJB010829129">
    <property type="status" value="NOT_ANNOTATED_CDS"/>
    <property type="molecule type" value="Genomic_DNA"/>
</dbReference>
<dbReference type="VEuPathDB" id="VectorBase:ISCP_001052"/>
<feature type="domain" description="Ketoreductase" evidence="1">
    <location>
        <begin position="37"/>
        <end position="228"/>
    </location>
</feature>
<dbReference type="VEuPathDB" id="VectorBase:ISCW021418"/>
<reference evidence="2 4" key="1">
    <citation type="submission" date="2008-03" db="EMBL/GenBank/DDBJ databases">
        <title>Annotation of Ixodes scapularis.</title>
        <authorList>
            <consortium name="Ixodes scapularis Genome Project Consortium"/>
            <person name="Caler E."/>
            <person name="Hannick L.I."/>
            <person name="Bidwell S."/>
            <person name="Joardar V."/>
            <person name="Thiagarajan M."/>
            <person name="Amedeo P."/>
            <person name="Galinsky K.J."/>
            <person name="Schobel S."/>
            <person name="Inman J."/>
            <person name="Hostetler J."/>
            <person name="Miller J."/>
            <person name="Hammond M."/>
            <person name="Megy K."/>
            <person name="Lawson D."/>
            <person name="Kodira C."/>
            <person name="Sutton G."/>
            <person name="Meyer J."/>
            <person name="Hill C.A."/>
            <person name="Birren B."/>
            <person name="Nene V."/>
            <person name="Collins F."/>
            <person name="Alarcon-Chaidez F."/>
            <person name="Wikel S."/>
            <person name="Strausberg R."/>
        </authorList>
    </citation>
    <scope>NUCLEOTIDE SEQUENCE [LARGE SCALE GENOMIC DNA]</scope>
    <source>
        <strain evidence="4">Wikel</strain>
        <strain evidence="2">Wikel colony</strain>
    </source>
</reference>
<dbReference type="EC" id="1.1.1.105" evidence="2"/>
<proteinExistence type="predicted"/>
<dbReference type="SMART" id="SM00822">
    <property type="entry name" value="PKS_KR"/>
    <property type="match status" value="1"/>
</dbReference>
<dbReference type="EnsemblMetazoa" id="ISCW021418-RA">
    <property type="protein sequence ID" value="ISCW021418-PA"/>
    <property type="gene ID" value="ISCW021418"/>
</dbReference>
<dbReference type="InterPro" id="IPR057326">
    <property type="entry name" value="KR_dom"/>
</dbReference>
<gene>
    <name evidence="2" type="ORF">IscW_ISCW021418</name>
</gene>
<dbReference type="STRING" id="6945.B7Q686"/>
<dbReference type="InterPro" id="IPR036291">
    <property type="entry name" value="NAD(P)-bd_dom_sf"/>
</dbReference>
<dbReference type="Pfam" id="PF00106">
    <property type="entry name" value="adh_short"/>
    <property type="match status" value="1"/>
</dbReference>
<name>B7Q686_IXOSC</name>
<organism>
    <name type="scientific">Ixodes scapularis</name>
    <name type="common">Black-legged tick</name>
    <name type="synonym">Deer tick</name>
    <dbReference type="NCBI Taxonomy" id="6945"/>
    <lineage>
        <taxon>Eukaryota</taxon>
        <taxon>Metazoa</taxon>
        <taxon>Ecdysozoa</taxon>
        <taxon>Arthropoda</taxon>
        <taxon>Chelicerata</taxon>
        <taxon>Arachnida</taxon>
        <taxon>Acari</taxon>
        <taxon>Parasitiformes</taxon>
        <taxon>Ixodida</taxon>
        <taxon>Ixodoidea</taxon>
        <taxon>Ixodidae</taxon>
        <taxon>Ixodinae</taxon>
        <taxon>Ixodes</taxon>
    </lineage>
</organism>